<protein>
    <submittedName>
        <fullName evidence="3">Alpha/beta hydrolase</fullName>
    </submittedName>
</protein>
<organism evidence="3 4">
    <name type="scientific">Candidatus Borkfalkia excrementigallinarum</name>
    <dbReference type="NCBI Taxonomy" id="2838506"/>
    <lineage>
        <taxon>Bacteria</taxon>
        <taxon>Bacillati</taxon>
        <taxon>Bacillota</taxon>
        <taxon>Clostridia</taxon>
        <taxon>Christensenellales</taxon>
        <taxon>Christensenellaceae</taxon>
        <taxon>Candidatus Borkfalkia</taxon>
    </lineage>
</organism>
<dbReference type="GO" id="GO:0006508">
    <property type="term" value="P:proteolysis"/>
    <property type="evidence" value="ECO:0007669"/>
    <property type="project" value="InterPro"/>
</dbReference>
<reference evidence="3" key="1">
    <citation type="journal article" date="2021" name="PeerJ">
        <title>Extensive microbial diversity within the chicken gut microbiome revealed by metagenomics and culture.</title>
        <authorList>
            <person name="Gilroy R."/>
            <person name="Ravi A."/>
            <person name="Getino M."/>
            <person name="Pursley I."/>
            <person name="Horton D.L."/>
            <person name="Alikhan N.F."/>
            <person name="Baker D."/>
            <person name="Gharbi K."/>
            <person name="Hall N."/>
            <person name="Watson M."/>
            <person name="Adriaenssens E.M."/>
            <person name="Foster-Nyarko E."/>
            <person name="Jarju S."/>
            <person name="Secka A."/>
            <person name="Antonio M."/>
            <person name="Oren A."/>
            <person name="Chaudhuri R.R."/>
            <person name="La Ragione R."/>
            <person name="Hildebrand F."/>
            <person name="Pallen M.J."/>
        </authorList>
    </citation>
    <scope>NUCLEOTIDE SEQUENCE</scope>
    <source>
        <strain evidence="3">1345</strain>
    </source>
</reference>
<dbReference type="GO" id="GO:0016020">
    <property type="term" value="C:membrane"/>
    <property type="evidence" value="ECO:0007669"/>
    <property type="project" value="TreeGrafter"/>
</dbReference>
<keyword evidence="1 3" id="KW-0378">Hydrolase</keyword>
<dbReference type="InterPro" id="IPR050266">
    <property type="entry name" value="AB_hydrolase_sf"/>
</dbReference>
<proteinExistence type="predicted"/>
<dbReference type="AlphaFoldDB" id="A0A9D1ZY56"/>
<evidence type="ECO:0000259" key="2">
    <source>
        <dbReference type="Pfam" id="PF12146"/>
    </source>
</evidence>
<evidence type="ECO:0000313" key="4">
    <source>
        <dbReference type="Proteomes" id="UP000886750"/>
    </source>
</evidence>
<dbReference type="Pfam" id="PF12146">
    <property type="entry name" value="Hydrolase_4"/>
    <property type="match status" value="1"/>
</dbReference>
<name>A0A9D1ZY56_9FIRM</name>
<accession>A0A9D1ZY56</accession>
<dbReference type="PANTHER" id="PTHR43798:SF31">
    <property type="entry name" value="AB HYDROLASE SUPERFAMILY PROTEIN YCLE"/>
    <property type="match status" value="1"/>
</dbReference>
<dbReference type="InterPro" id="IPR029058">
    <property type="entry name" value="AB_hydrolase_fold"/>
</dbReference>
<dbReference type="EMBL" id="DXCQ01000074">
    <property type="protein sequence ID" value="HIY97633.1"/>
    <property type="molecule type" value="Genomic_DNA"/>
</dbReference>
<reference evidence="3" key="2">
    <citation type="submission" date="2021-04" db="EMBL/GenBank/DDBJ databases">
        <authorList>
            <person name="Gilroy R."/>
        </authorList>
    </citation>
    <scope>NUCLEOTIDE SEQUENCE</scope>
    <source>
        <strain evidence="3">1345</strain>
    </source>
</reference>
<dbReference type="InterPro" id="IPR002410">
    <property type="entry name" value="Peptidase_S33"/>
</dbReference>
<evidence type="ECO:0000313" key="3">
    <source>
        <dbReference type="EMBL" id="HIY97633.1"/>
    </source>
</evidence>
<dbReference type="SUPFAM" id="SSF53474">
    <property type="entry name" value="alpha/beta-Hydrolases"/>
    <property type="match status" value="1"/>
</dbReference>
<feature type="domain" description="Serine aminopeptidase S33" evidence="2">
    <location>
        <begin position="55"/>
        <end position="143"/>
    </location>
</feature>
<dbReference type="PANTHER" id="PTHR43798">
    <property type="entry name" value="MONOACYLGLYCEROL LIPASE"/>
    <property type="match status" value="1"/>
</dbReference>
<dbReference type="PRINTS" id="PR00793">
    <property type="entry name" value="PROAMNOPTASE"/>
</dbReference>
<gene>
    <name evidence="3" type="ORF">H9729_08080</name>
</gene>
<dbReference type="Proteomes" id="UP000886750">
    <property type="component" value="Unassembled WGS sequence"/>
</dbReference>
<comment type="caution">
    <text evidence="3">The sequence shown here is derived from an EMBL/GenBank/DDBJ whole genome shotgun (WGS) entry which is preliminary data.</text>
</comment>
<dbReference type="Gene3D" id="3.40.50.1820">
    <property type="entry name" value="alpha/beta hydrolase"/>
    <property type="match status" value="1"/>
</dbReference>
<dbReference type="InterPro" id="IPR022742">
    <property type="entry name" value="Hydrolase_4"/>
</dbReference>
<dbReference type="GO" id="GO:0008233">
    <property type="term" value="F:peptidase activity"/>
    <property type="evidence" value="ECO:0007669"/>
    <property type="project" value="InterPro"/>
</dbReference>
<evidence type="ECO:0000256" key="1">
    <source>
        <dbReference type="ARBA" id="ARBA00022801"/>
    </source>
</evidence>
<sequence length="333" mass="37754">MKKYAVDVCEDVILNGNRQNIRIRASREGLPVILFLHGGPGVCDRHFVLENQSQIAENYTMVCWDQRGSGKSYSPDIKRQELSIEKYVDDAESLIDLLRGRFHADKVIVAGHSWGTVLGTKLAVRCPEKIAAYVAQGMFIDGSENELESYLFCVREAERTGNKKAVRQLSGIRPENGRYPSDKAMMIQRNYLSKFGGGTYKKREGMFRSLLVPLLKSREYKLSDISRYAKGGLYLSKVLWNDVVAVSFKDITELKVPLIVTQGRHDYNTPSSIAENWYSRLQAPFKKWVWFEESAHSPIFEEPEKWGKEVLLALSEALGGAEVAERQTSGFDK</sequence>